<dbReference type="InterPro" id="IPR000719">
    <property type="entry name" value="Prot_kinase_dom"/>
</dbReference>
<evidence type="ECO:0000256" key="4">
    <source>
        <dbReference type="ARBA" id="ARBA00022840"/>
    </source>
</evidence>
<keyword evidence="1" id="KW-0808">Transferase</keyword>
<dbReference type="Gene3D" id="1.10.510.10">
    <property type="entry name" value="Transferase(Phosphotransferase) domain 1"/>
    <property type="match status" value="1"/>
</dbReference>
<evidence type="ECO:0000256" key="3">
    <source>
        <dbReference type="ARBA" id="ARBA00022777"/>
    </source>
</evidence>
<feature type="compositionally biased region" description="Polar residues" evidence="5">
    <location>
        <begin position="411"/>
        <end position="424"/>
    </location>
</feature>
<keyword evidence="6" id="KW-1133">Transmembrane helix</keyword>
<evidence type="ECO:0000256" key="2">
    <source>
        <dbReference type="ARBA" id="ARBA00022741"/>
    </source>
</evidence>
<feature type="compositionally biased region" description="Pro residues" evidence="5">
    <location>
        <begin position="454"/>
        <end position="464"/>
    </location>
</feature>
<name>A0ABR8C9W8_9CYAN</name>
<dbReference type="PANTHER" id="PTHR24349">
    <property type="entry name" value="SERINE/THREONINE-PROTEIN KINASE"/>
    <property type="match status" value="1"/>
</dbReference>
<keyword evidence="3" id="KW-0418">Kinase</keyword>
<comment type="caution">
    <text evidence="8">The sequence shown here is derived from an EMBL/GenBank/DDBJ whole genome shotgun (WGS) entry which is preliminary data.</text>
</comment>
<sequence length="481" mass="53006">MQTQYSTYRTLLAPVSGHGLSEAEAQDILRQILPHLITLHDRKQAHGSISLDTVAYDYDRMEIILLAANGTNQPIYLAPEVLQTQQANPTADIYAIGVVIIVLLTGFPPEALKTSNNTWNWQELCTVGEQFKQILNTALSAEPAFRYSNAGQMLQSLQPVINPSESTITSLADYRGTLLLPSSLLSNLSSNQSLLPTPLATEPNPLETSISGINNSHKTKKLKVNYFNSQIYRKAKAAKNQSKSTIKDLTRVLLTMLLGGGVTVSVVVGSYFYIQSKDANNGSRNLEFANSANQSMDQAIARIDEERKSDDDIDKLITLAKNKYETSGDLTESKMILQSIPLDSRMRAKADQLLAQWEQNLKKDNNLAQKVDKPTKDGQQWQAMINTVKGISPTSYWQLRGKAILEEAKQKLSSPALPSSQSVATPPPNVETPRSPTSEPYNPPPEIYTSPSEPYNPPPEPYNPPVQRATSPLPPAPRVAR</sequence>
<evidence type="ECO:0000256" key="6">
    <source>
        <dbReference type="SAM" id="Phobius"/>
    </source>
</evidence>
<feature type="transmembrane region" description="Helical" evidence="6">
    <location>
        <begin position="252"/>
        <end position="274"/>
    </location>
</feature>
<proteinExistence type="predicted"/>
<gene>
    <name evidence="8" type="ORF">H6G05_09950</name>
</gene>
<feature type="domain" description="Protein kinase" evidence="7">
    <location>
        <begin position="1"/>
        <end position="161"/>
    </location>
</feature>
<dbReference type="PROSITE" id="PS50011">
    <property type="entry name" value="PROTEIN_KINASE_DOM"/>
    <property type="match status" value="1"/>
</dbReference>
<keyword evidence="6" id="KW-0812">Transmembrane</keyword>
<dbReference type="Proteomes" id="UP000618445">
    <property type="component" value="Unassembled WGS sequence"/>
</dbReference>
<dbReference type="InterPro" id="IPR050205">
    <property type="entry name" value="CDPK_Ser/Thr_kinases"/>
</dbReference>
<dbReference type="Pfam" id="PF00069">
    <property type="entry name" value="Pkinase"/>
    <property type="match status" value="1"/>
</dbReference>
<evidence type="ECO:0000259" key="7">
    <source>
        <dbReference type="PROSITE" id="PS50011"/>
    </source>
</evidence>
<evidence type="ECO:0000313" key="8">
    <source>
        <dbReference type="EMBL" id="MBD2317166.1"/>
    </source>
</evidence>
<evidence type="ECO:0000256" key="5">
    <source>
        <dbReference type="SAM" id="MobiDB-lite"/>
    </source>
</evidence>
<dbReference type="SUPFAM" id="SSF56112">
    <property type="entry name" value="Protein kinase-like (PK-like)"/>
    <property type="match status" value="1"/>
</dbReference>
<keyword evidence="2" id="KW-0547">Nucleotide-binding</keyword>
<feature type="region of interest" description="Disordered" evidence="5">
    <location>
        <begin position="410"/>
        <end position="481"/>
    </location>
</feature>
<feature type="compositionally biased region" description="Pro residues" evidence="5">
    <location>
        <begin position="472"/>
        <end position="481"/>
    </location>
</feature>
<protein>
    <recommendedName>
        <fullName evidence="7">Protein kinase domain-containing protein</fullName>
    </recommendedName>
</protein>
<evidence type="ECO:0000256" key="1">
    <source>
        <dbReference type="ARBA" id="ARBA00022679"/>
    </source>
</evidence>
<reference evidence="8 9" key="1">
    <citation type="journal article" date="2020" name="ISME J.">
        <title>Comparative genomics reveals insights into cyanobacterial evolution and habitat adaptation.</title>
        <authorList>
            <person name="Chen M.Y."/>
            <person name="Teng W.K."/>
            <person name="Zhao L."/>
            <person name="Hu C.X."/>
            <person name="Zhou Y.K."/>
            <person name="Han B.P."/>
            <person name="Song L.R."/>
            <person name="Shu W.S."/>
        </authorList>
    </citation>
    <scope>NUCLEOTIDE SEQUENCE [LARGE SCALE GENOMIC DNA]</scope>
    <source>
        <strain evidence="8 9">FACHB-1050</strain>
    </source>
</reference>
<evidence type="ECO:0000313" key="9">
    <source>
        <dbReference type="Proteomes" id="UP000618445"/>
    </source>
</evidence>
<keyword evidence="9" id="KW-1185">Reference proteome</keyword>
<dbReference type="InterPro" id="IPR011009">
    <property type="entry name" value="Kinase-like_dom_sf"/>
</dbReference>
<organism evidence="8 9">
    <name type="scientific">Phormidium tenue FACHB-1050</name>
    <dbReference type="NCBI Taxonomy" id="2692857"/>
    <lineage>
        <taxon>Bacteria</taxon>
        <taxon>Bacillati</taxon>
        <taxon>Cyanobacteriota</taxon>
        <taxon>Cyanophyceae</taxon>
        <taxon>Oscillatoriophycideae</taxon>
        <taxon>Oscillatoriales</taxon>
        <taxon>Oscillatoriaceae</taxon>
        <taxon>Phormidium</taxon>
    </lineage>
</organism>
<dbReference type="RefSeq" id="WP_190578024.1">
    <property type="nucleotide sequence ID" value="NZ_CAWPQU010000004.1"/>
</dbReference>
<accession>A0ABR8C9W8</accession>
<keyword evidence="4" id="KW-0067">ATP-binding</keyword>
<keyword evidence="6" id="KW-0472">Membrane</keyword>
<dbReference type="EMBL" id="JACJQY010000012">
    <property type="protein sequence ID" value="MBD2317166.1"/>
    <property type="molecule type" value="Genomic_DNA"/>
</dbReference>